<dbReference type="SUPFAM" id="SSF54826">
    <property type="entry name" value="Enolase N-terminal domain-like"/>
    <property type="match status" value="1"/>
</dbReference>
<feature type="domain" description="Mandelate racemase/muconate lactonizing enzyme C-terminal" evidence="4">
    <location>
        <begin position="162"/>
        <end position="258"/>
    </location>
</feature>
<evidence type="ECO:0000256" key="3">
    <source>
        <dbReference type="ARBA" id="ARBA00022842"/>
    </source>
</evidence>
<dbReference type="InterPro" id="IPR036849">
    <property type="entry name" value="Enolase-like_C_sf"/>
</dbReference>
<evidence type="ECO:0000313" key="5">
    <source>
        <dbReference type="EMBL" id="TCU99024.1"/>
    </source>
</evidence>
<dbReference type="EMBL" id="SMBX01000004">
    <property type="protein sequence ID" value="TCU99024.1"/>
    <property type="molecule type" value="Genomic_DNA"/>
</dbReference>
<accession>A0A4R3V991</accession>
<dbReference type="AlphaFoldDB" id="A0A4R3V991"/>
<protein>
    <submittedName>
        <fullName evidence="5">L-alanine-DL-glutamate epimerase-like enolase superfamily enzyme</fullName>
    </submittedName>
</protein>
<dbReference type="InterPro" id="IPR013341">
    <property type="entry name" value="Mandelate_racemase_N_dom"/>
</dbReference>
<dbReference type="GO" id="GO:0016836">
    <property type="term" value="F:hydro-lyase activity"/>
    <property type="evidence" value="ECO:0007669"/>
    <property type="project" value="TreeGrafter"/>
</dbReference>
<reference evidence="5 6" key="1">
    <citation type="submission" date="2019-03" db="EMBL/GenBank/DDBJ databases">
        <title>Genomic Encyclopedia of Type Strains, Phase IV (KMG-IV): sequencing the most valuable type-strain genomes for metagenomic binning, comparative biology and taxonomic classification.</title>
        <authorList>
            <person name="Goeker M."/>
        </authorList>
    </citation>
    <scope>NUCLEOTIDE SEQUENCE [LARGE SCALE GENOMIC DNA]</scope>
    <source>
        <strain evidence="5 6">DSM 100048</strain>
    </source>
</reference>
<dbReference type="Proteomes" id="UP000294692">
    <property type="component" value="Unassembled WGS sequence"/>
</dbReference>
<dbReference type="SMART" id="SM00922">
    <property type="entry name" value="MR_MLE"/>
    <property type="match status" value="1"/>
</dbReference>
<dbReference type="SFLD" id="SFLDG00179">
    <property type="entry name" value="mandelate_racemase"/>
    <property type="match status" value="1"/>
</dbReference>
<sequence length="393" mass="42451">MSEALRAMPAGAGKLTIRDVTAYAVSFPVDAAGSVQLGVGRTVKRDAVVVKVTTECGLVGFGESHHGRAHTTIAHFINTALRDMALGQDAGDTVGLWRKIYKSQLQGMGLGAACVLAMSGLDMALWDIRGKAAGLPLYRLLGAQRRALPAYAGGVALGWQEPELLADEAQRHVESGLKAVKLRIGDTPERDLARIRAVRKRLGDGIEILTDAMMSYRLDDARKVVPAMDELGVGWLEEPFAAHDYQNYETARAFGRVAFAAGENHYTRFEFTRLLETNAVSILQPDLSKAGGITEVLRIAALASAYHLPVHLHSSMTGINMAATIHVMTALDNAGYFEADVSRNNHFRDTLVRMPYRVDAEGCVHAPDGPGLGVEVDEDFIAAHPPIEGPAYR</sequence>
<dbReference type="Gene3D" id="3.20.20.120">
    <property type="entry name" value="Enolase-like C-terminal domain"/>
    <property type="match status" value="1"/>
</dbReference>
<dbReference type="SFLD" id="SFLDS00001">
    <property type="entry name" value="Enolase"/>
    <property type="match status" value="1"/>
</dbReference>
<dbReference type="GO" id="GO:0016052">
    <property type="term" value="P:carbohydrate catabolic process"/>
    <property type="evidence" value="ECO:0007669"/>
    <property type="project" value="TreeGrafter"/>
</dbReference>
<dbReference type="CDD" id="cd03316">
    <property type="entry name" value="MR_like"/>
    <property type="match status" value="1"/>
</dbReference>
<dbReference type="InterPro" id="IPR046945">
    <property type="entry name" value="RHMD-like"/>
</dbReference>
<keyword evidence="2" id="KW-0479">Metal-binding</keyword>
<dbReference type="InterPro" id="IPR029065">
    <property type="entry name" value="Enolase_C-like"/>
</dbReference>
<dbReference type="GO" id="GO:0009063">
    <property type="term" value="P:amino acid catabolic process"/>
    <property type="evidence" value="ECO:0007669"/>
    <property type="project" value="InterPro"/>
</dbReference>
<dbReference type="InterPro" id="IPR029017">
    <property type="entry name" value="Enolase-like_N"/>
</dbReference>
<evidence type="ECO:0000313" key="6">
    <source>
        <dbReference type="Proteomes" id="UP000294692"/>
    </source>
</evidence>
<evidence type="ECO:0000259" key="4">
    <source>
        <dbReference type="SMART" id="SM00922"/>
    </source>
</evidence>
<dbReference type="RefSeq" id="WP_243650830.1">
    <property type="nucleotide sequence ID" value="NZ_JBHRVM010000001.1"/>
</dbReference>
<dbReference type="PANTHER" id="PTHR13794">
    <property type="entry name" value="ENOLASE SUPERFAMILY, MANDELATE RACEMASE"/>
    <property type="match status" value="1"/>
</dbReference>
<dbReference type="SUPFAM" id="SSF51604">
    <property type="entry name" value="Enolase C-terminal domain-like"/>
    <property type="match status" value="1"/>
</dbReference>
<dbReference type="Pfam" id="PF02746">
    <property type="entry name" value="MR_MLE_N"/>
    <property type="match status" value="1"/>
</dbReference>
<dbReference type="Pfam" id="PF13378">
    <property type="entry name" value="MR_MLE_C"/>
    <property type="match status" value="1"/>
</dbReference>
<evidence type="ECO:0000256" key="2">
    <source>
        <dbReference type="ARBA" id="ARBA00022723"/>
    </source>
</evidence>
<keyword evidence="3" id="KW-0460">Magnesium</keyword>
<dbReference type="InterPro" id="IPR018110">
    <property type="entry name" value="Mandel_Rmase/mucon_lact_enz_CS"/>
</dbReference>
<dbReference type="Gene3D" id="3.30.390.10">
    <property type="entry name" value="Enolase-like, N-terminal domain"/>
    <property type="match status" value="1"/>
</dbReference>
<evidence type="ECO:0000256" key="1">
    <source>
        <dbReference type="ARBA" id="ARBA00001946"/>
    </source>
</evidence>
<gene>
    <name evidence="5" type="ORF">EV686_104123</name>
</gene>
<dbReference type="GO" id="GO:0000287">
    <property type="term" value="F:magnesium ion binding"/>
    <property type="evidence" value="ECO:0007669"/>
    <property type="project" value="TreeGrafter"/>
</dbReference>
<comment type="cofactor">
    <cofactor evidence="1">
        <name>Mg(2+)</name>
        <dbReference type="ChEBI" id="CHEBI:18420"/>
    </cofactor>
</comment>
<dbReference type="InterPro" id="IPR013342">
    <property type="entry name" value="Mandelate_racemase_C"/>
</dbReference>
<comment type="caution">
    <text evidence="5">The sequence shown here is derived from an EMBL/GenBank/DDBJ whole genome shotgun (WGS) entry which is preliminary data.</text>
</comment>
<name>A0A4R3V991_9BURK</name>
<dbReference type="PANTHER" id="PTHR13794:SF58">
    <property type="entry name" value="MITOCHONDRIAL ENOLASE SUPERFAMILY MEMBER 1"/>
    <property type="match status" value="1"/>
</dbReference>
<organism evidence="5 6">
    <name type="scientific">Paracandidimonas soli</name>
    <dbReference type="NCBI Taxonomy" id="1917182"/>
    <lineage>
        <taxon>Bacteria</taxon>
        <taxon>Pseudomonadati</taxon>
        <taxon>Pseudomonadota</taxon>
        <taxon>Betaproteobacteria</taxon>
        <taxon>Burkholderiales</taxon>
        <taxon>Alcaligenaceae</taxon>
        <taxon>Paracandidimonas</taxon>
    </lineage>
</organism>
<dbReference type="PROSITE" id="PS00908">
    <property type="entry name" value="MR_MLE_1"/>
    <property type="match status" value="1"/>
</dbReference>
<proteinExistence type="predicted"/>
<keyword evidence="6" id="KW-1185">Reference proteome</keyword>